<protein>
    <submittedName>
        <fullName evidence="1">Uncharacterized protein</fullName>
    </submittedName>
</protein>
<dbReference type="KEGG" id="dtx:ATSB10_34620"/>
<proteinExistence type="predicted"/>
<keyword evidence="2" id="KW-1185">Reference proteome</keyword>
<accession>A0A160N4E0</accession>
<gene>
    <name evidence="1" type="ORF">ATSB10_34620</name>
</gene>
<dbReference type="RefSeq" id="WP_063673888.1">
    <property type="nucleotide sequence ID" value="NZ_CP014841.1"/>
</dbReference>
<evidence type="ECO:0000313" key="2">
    <source>
        <dbReference type="Proteomes" id="UP000077255"/>
    </source>
</evidence>
<name>A0A160N4E0_9GAMM</name>
<dbReference type="OrthoDB" id="5659997at2"/>
<evidence type="ECO:0000313" key="1">
    <source>
        <dbReference type="EMBL" id="AND70916.1"/>
    </source>
</evidence>
<sequence>MKASWIVIAANAALLLGGCATEAKYRRQLDGWIGVPAETLVQRWGYPNGEVTAPDGDLEYIYTRRGGFTSAPTSTTNAAVGGMDYLPSTATTRNGTYVLTSCTTYFELSRDRHIANARFEGSGCKAR</sequence>
<dbReference type="AlphaFoldDB" id="A0A160N4E0"/>
<dbReference type="PROSITE" id="PS51257">
    <property type="entry name" value="PROKAR_LIPOPROTEIN"/>
    <property type="match status" value="1"/>
</dbReference>
<dbReference type="EMBL" id="CP014841">
    <property type="protein sequence ID" value="AND70916.1"/>
    <property type="molecule type" value="Genomic_DNA"/>
</dbReference>
<dbReference type="Proteomes" id="UP000077255">
    <property type="component" value="Chromosome"/>
</dbReference>
<organism evidence="1 2">
    <name type="scientific">Dyella thiooxydans</name>
    <dbReference type="NCBI Taxonomy" id="445710"/>
    <lineage>
        <taxon>Bacteria</taxon>
        <taxon>Pseudomonadati</taxon>
        <taxon>Pseudomonadota</taxon>
        <taxon>Gammaproteobacteria</taxon>
        <taxon>Lysobacterales</taxon>
        <taxon>Rhodanobacteraceae</taxon>
        <taxon>Dyella</taxon>
    </lineage>
</organism>
<dbReference type="PATRIC" id="fig|445710.3.peg.3461"/>
<reference evidence="1 2" key="1">
    <citation type="submission" date="2016-02" db="EMBL/GenBank/DDBJ databases">
        <title>Complete genome sequencing and analysis of ATSB10, Dyella thiooxydans isolated from rhizosphere soil of sunflower (Helianthus annuus L.).</title>
        <authorList>
            <person name="Lee Y."/>
            <person name="Hwangbo K."/>
            <person name="Chung H."/>
            <person name="Yoo J."/>
            <person name="Kim K.Y."/>
            <person name="Sa T.M."/>
            <person name="Um Y."/>
            <person name="Madhaiyan M."/>
        </authorList>
    </citation>
    <scope>NUCLEOTIDE SEQUENCE [LARGE SCALE GENOMIC DNA]</scope>
    <source>
        <strain evidence="1 2">ATSB10</strain>
    </source>
</reference>